<evidence type="ECO:0000256" key="2">
    <source>
        <dbReference type="ARBA" id="ARBA00022475"/>
    </source>
</evidence>
<name>Q74M86_NANEQ</name>
<comment type="subcellular location">
    <subcellularLocation>
        <location evidence="1">Cell membrane</location>
        <topology evidence="1">Multi-pass membrane protein</topology>
    </subcellularLocation>
</comment>
<evidence type="ECO:0000256" key="8">
    <source>
        <dbReference type="SAM" id="Phobius"/>
    </source>
</evidence>
<dbReference type="GO" id="GO:0006508">
    <property type="term" value="P:proteolysis"/>
    <property type="evidence" value="ECO:0007669"/>
    <property type="project" value="UniProtKB-KW"/>
</dbReference>
<evidence type="ECO:0000256" key="6">
    <source>
        <dbReference type="ARBA" id="ARBA00022989"/>
    </source>
</evidence>
<dbReference type="EMBL" id="AE017199">
    <property type="protein sequence ID" value="AAR39292.1"/>
    <property type="molecule type" value="Genomic_DNA"/>
</dbReference>
<dbReference type="HOGENOM" id="CLU_1682738_0_0_2"/>
<dbReference type="Proteomes" id="UP000000578">
    <property type="component" value="Chromosome"/>
</dbReference>
<protein>
    <submittedName>
        <fullName evidence="9">NEQ447</fullName>
    </submittedName>
</protein>
<organism evidence="9 10">
    <name type="scientific">Nanoarchaeum equitans (strain Kin4-M)</name>
    <dbReference type="NCBI Taxonomy" id="228908"/>
    <lineage>
        <taxon>Archaea</taxon>
        <taxon>Nanobdellota</taxon>
        <taxon>Candidatus Nanoarchaeia</taxon>
        <taxon>Nanoarchaeales</taxon>
        <taxon>Nanoarchaeaceae</taxon>
        <taxon>Nanoarchaeum</taxon>
    </lineage>
</organism>
<dbReference type="GO" id="GO:0005886">
    <property type="term" value="C:plasma membrane"/>
    <property type="evidence" value="ECO:0007669"/>
    <property type="project" value="UniProtKB-SubCell"/>
</dbReference>
<dbReference type="STRING" id="228908.NEQ447"/>
<sequence length="156" mass="18096">MKGNQNLLNGNSKLYFFLIVLALSPLLYIELPIDRSVFAKLISFGRPTHYSAIINNRCIIDITYDCLGIKNVVSFAILVVAYALAYKKFYAKKFVFYSLLIFVINLVRVIVISYMPCDIVNTMHTISWFAFSYIIVPFMFIFYIKGNRKLSDLFRL</sequence>
<reference evidence="9 10" key="1">
    <citation type="journal article" date="2003" name="Proc. Natl. Acad. Sci. U.S.A.">
        <title>The genome of Nanoarchaeum equitans: insights into early archaeal evolution and derived parasitism.</title>
        <authorList>
            <person name="Waters E."/>
            <person name="Hohn M.J."/>
            <person name="Ahel I."/>
            <person name="Graham D.E."/>
            <person name="Adams M.D."/>
            <person name="Barnstead M."/>
            <person name="Beeson K.Y."/>
            <person name="Bibbs L."/>
            <person name="Bolanos R."/>
            <person name="Keller M."/>
            <person name="Kretz K."/>
            <person name="Lin X."/>
            <person name="Mathur E."/>
            <person name="Ni J."/>
            <person name="Podar M."/>
            <person name="Richardson T."/>
            <person name="Sutton G.G."/>
            <person name="Simon M."/>
            <person name="Soll D."/>
            <person name="Stetter K.O."/>
            <person name="Short J.M."/>
            <person name="Noordewier M."/>
        </authorList>
    </citation>
    <scope>NUCLEOTIDE SEQUENCE [LARGE SCALE GENOMIC DNA]</scope>
    <source>
        <strain evidence="9 10">Kin4-M</strain>
    </source>
</reference>
<evidence type="ECO:0000256" key="1">
    <source>
        <dbReference type="ARBA" id="ARBA00004651"/>
    </source>
</evidence>
<dbReference type="AlphaFoldDB" id="Q74M86"/>
<keyword evidence="7 8" id="KW-0472">Membrane</keyword>
<feature type="transmembrane region" description="Helical" evidence="8">
    <location>
        <begin position="12"/>
        <end position="29"/>
    </location>
</feature>
<evidence type="ECO:0000313" key="10">
    <source>
        <dbReference type="Proteomes" id="UP000000578"/>
    </source>
</evidence>
<keyword evidence="2" id="KW-1003">Cell membrane</keyword>
<keyword evidence="3" id="KW-0645">Protease</keyword>
<evidence type="ECO:0000313" key="9">
    <source>
        <dbReference type="EMBL" id="AAR39292.1"/>
    </source>
</evidence>
<dbReference type="GO" id="GO:0008233">
    <property type="term" value="F:peptidase activity"/>
    <property type="evidence" value="ECO:0007669"/>
    <property type="project" value="UniProtKB-KW"/>
</dbReference>
<keyword evidence="10" id="KW-1185">Reference proteome</keyword>
<dbReference type="EnsemblBacteria" id="AAR39292">
    <property type="protein sequence ID" value="AAR39292"/>
    <property type="gene ID" value="NEQ447"/>
</dbReference>
<dbReference type="InterPro" id="IPR026392">
    <property type="entry name" value="Exo/Archaeosortase_dom"/>
</dbReference>
<keyword evidence="5" id="KW-0378">Hydrolase</keyword>
<evidence type="ECO:0000256" key="3">
    <source>
        <dbReference type="ARBA" id="ARBA00022670"/>
    </source>
</evidence>
<dbReference type="NCBIfam" id="TIGR04178">
    <property type="entry name" value="exo_archaeo"/>
    <property type="match status" value="1"/>
</dbReference>
<feature type="transmembrane region" description="Helical" evidence="8">
    <location>
        <begin position="67"/>
        <end position="85"/>
    </location>
</feature>
<proteinExistence type="predicted"/>
<evidence type="ECO:0000256" key="5">
    <source>
        <dbReference type="ARBA" id="ARBA00022801"/>
    </source>
</evidence>
<dbReference type="BioCyc" id="NEQU228908:GJB6-475-MONOMER"/>
<feature type="transmembrane region" description="Helical" evidence="8">
    <location>
        <begin position="126"/>
        <end position="144"/>
    </location>
</feature>
<evidence type="ECO:0000256" key="4">
    <source>
        <dbReference type="ARBA" id="ARBA00022692"/>
    </source>
</evidence>
<accession>Q74M86</accession>
<keyword evidence="6 8" id="KW-1133">Transmembrane helix</keyword>
<gene>
    <name evidence="9" type="ordered locus">NEQ447</name>
</gene>
<keyword evidence="4 8" id="KW-0812">Transmembrane</keyword>
<feature type="transmembrane region" description="Helical" evidence="8">
    <location>
        <begin position="94"/>
        <end position="114"/>
    </location>
</feature>
<evidence type="ECO:0000256" key="7">
    <source>
        <dbReference type="ARBA" id="ARBA00023136"/>
    </source>
</evidence>
<dbReference type="KEGG" id="neq:NEQ447"/>